<gene>
    <name evidence="2 3" type="primary">rsfS</name>
    <name evidence="3" type="ORF">SZ25_00077</name>
</gene>
<comment type="subcellular location">
    <subcellularLocation>
        <location evidence="2">Cytoplasm</location>
    </subcellularLocation>
</comment>
<dbReference type="Proteomes" id="UP000033358">
    <property type="component" value="Unassembled WGS sequence"/>
</dbReference>
<dbReference type="GO" id="GO:0005737">
    <property type="term" value="C:cytoplasm"/>
    <property type="evidence" value="ECO:0007669"/>
    <property type="project" value="UniProtKB-SubCell"/>
</dbReference>
<dbReference type="PANTHER" id="PTHR21043:SF0">
    <property type="entry name" value="MITOCHONDRIAL ASSEMBLY OF RIBOSOMAL LARGE SUBUNIT PROTEIN 1"/>
    <property type="match status" value="1"/>
</dbReference>
<comment type="similarity">
    <text evidence="1 2">Belongs to the Iojap/RsfS family.</text>
</comment>
<proteinExistence type="inferred from homology"/>
<comment type="function">
    <text evidence="2">Functions as a ribosomal silencing factor. Interacts with ribosomal protein uL14 (rplN), blocking formation of intersubunit bridge B8. Prevents association of the 30S and 50S ribosomal subunits and the formation of functional ribosomes, thus repressing translation.</text>
</comment>
<dbReference type="AlphaFoldDB" id="A0A0F5MS00"/>
<dbReference type="GO" id="GO:0043023">
    <property type="term" value="F:ribosomal large subunit binding"/>
    <property type="evidence" value="ECO:0007669"/>
    <property type="project" value="TreeGrafter"/>
</dbReference>
<dbReference type="PANTHER" id="PTHR21043">
    <property type="entry name" value="IOJAP SUPERFAMILY ORTHOLOG"/>
    <property type="match status" value="1"/>
</dbReference>
<evidence type="ECO:0000256" key="2">
    <source>
        <dbReference type="HAMAP-Rule" id="MF_01477"/>
    </source>
</evidence>
<dbReference type="GO" id="GO:0090071">
    <property type="term" value="P:negative regulation of ribosome biogenesis"/>
    <property type="evidence" value="ECO:0007669"/>
    <property type="project" value="UniProtKB-UniRule"/>
</dbReference>
<dbReference type="Pfam" id="PF02410">
    <property type="entry name" value="RsfS"/>
    <property type="match status" value="1"/>
</dbReference>
<comment type="caution">
    <text evidence="3">The sequence shown here is derived from an EMBL/GenBank/DDBJ whole genome shotgun (WGS) entry which is preliminary data.</text>
</comment>
<keyword evidence="2" id="KW-0810">Translation regulation</keyword>
<comment type="subunit">
    <text evidence="2">Interacts with ribosomal protein uL14 (rplN).</text>
</comment>
<accession>A0A0F5MS00</accession>
<dbReference type="SUPFAM" id="SSF81301">
    <property type="entry name" value="Nucleotidyltransferase"/>
    <property type="match status" value="1"/>
</dbReference>
<evidence type="ECO:0000256" key="1">
    <source>
        <dbReference type="ARBA" id="ARBA00010574"/>
    </source>
</evidence>
<dbReference type="NCBIfam" id="TIGR00090">
    <property type="entry name" value="rsfS_iojap_ybeB"/>
    <property type="match status" value="1"/>
</dbReference>
<organism evidence="3 4">
    <name type="scientific">Candidatus Arcanibacter lacustris</name>
    <dbReference type="NCBI Taxonomy" id="1607817"/>
    <lineage>
        <taxon>Bacteria</taxon>
        <taxon>Pseudomonadati</taxon>
        <taxon>Pseudomonadota</taxon>
        <taxon>Alphaproteobacteria</taxon>
        <taxon>Rickettsiales</taxon>
        <taxon>Candidatus Arcanibacter</taxon>
    </lineage>
</organism>
<keyword evidence="2" id="KW-0678">Repressor</keyword>
<reference evidence="3 4" key="1">
    <citation type="submission" date="2015-02" db="EMBL/GenBank/DDBJ databases">
        <title>Single cell genomics of a rare environmental alphaproteobacterium provides unique insights into Rickettsiaceae evolution.</title>
        <authorList>
            <person name="Martijn J."/>
            <person name="Schulz F."/>
            <person name="Zaremba-Niedzwiedzka K."/>
            <person name="Viklund J."/>
            <person name="Stepanauskas R."/>
            <person name="Andersson S.G.E."/>
            <person name="Horn M."/>
            <person name="Guy L."/>
            <person name="Ettema T.J.G."/>
        </authorList>
    </citation>
    <scope>NUCLEOTIDE SEQUENCE [LARGE SCALE GENOMIC DNA]</scope>
    <source>
        <strain evidence="3 4">SCGC AAA041-L04</strain>
    </source>
</reference>
<keyword evidence="4" id="KW-1185">Reference proteome</keyword>
<evidence type="ECO:0000313" key="3">
    <source>
        <dbReference type="EMBL" id="KKB96827.1"/>
    </source>
</evidence>
<evidence type="ECO:0000313" key="4">
    <source>
        <dbReference type="Proteomes" id="UP000033358"/>
    </source>
</evidence>
<dbReference type="InterPro" id="IPR004394">
    <property type="entry name" value="Iojap/RsfS/C7orf30"/>
</dbReference>
<dbReference type="HAMAP" id="MF_01477">
    <property type="entry name" value="Iojap_RsfS"/>
    <property type="match status" value="1"/>
</dbReference>
<keyword evidence="2" id="KW-0963">Cytoplasm</keyword>
<dbReference type="InterPro" id="IPR043519">
    <property type="entry name" value="NT_sf"/>
</dbReference>
<dbReference type="EMBL" id="JYHA01000019">
    <property type="protein sequence ID" value="KKB96827.1"/>
    <property type="molecule type" value="Genomic_DNA"/>
</dbReference>
<dbReference type="GO" id="GO:0017148">
    <property type="term" value="P:negative regulation of translation"/>
    <property type="evidence" value="ECO:0007669"/>
    <property type="project" value="UniProtKB-UniRule"/>
</dbReference>
<sequence length="119" mass="13629">MTESTSNKMAVERLKNFIIEELSEDKAENIVDVDLVGKTDLADYMIVATGRGNKHISSMADKLADKLTREGYGGIIPEGQPQSNWILIDAYDVIVHLFTEEARDMYKLEELWQFNFDRK</sequence>
<name>A0A0F5MS00_9RICK</name>
<protein>
    <recommendedName>
        <fullName evidence="2">Ribosomal silencing factor RsfS</fullName>
    </recommendedName>
</protein>
<dbReference type="GO" id="GO:0042256">
    <property type="term" value="P:cytosolic ribosome assembly"/>
    <property type="evidence" value="ECO:0007669"/>
    <property type="project" value="UniProtKB-UniRule"/>
</dbReference>
<dbReference type="Gene3D" id="3.30.460.10">
    <property type="entry name" value="Beta Polymerase, domain 2"/>
    <property type="match status" value="1"/>
</dbReference>